<evidence type="ECO:0000256" key="2">
    <source>
        <dbReference type="SAM" id="SignalP"/>
    </source>
</evidence>
<dbReference type="Proteomes" id="UP000235005">
    <property type="component" value="Unassembled WGS sequence"/>
</dbReference>
<proteinExistence type="predicted"/>
<feature type="chain" id="PRO_5015008595" evidence="2">
    <location>
        <begin position="22"/>
        <end position="69"/>
    </location>
</feature>
<accession>A0A2N5X608</accession>
<keyword evidence="4" id="KW-1185">Reference proteome</keyword>
<evidence type="ECO:0000313" key="4">
    <source>
        <dbReference type="Proteomes" id="UP000235005"/>
    </source>
</evidence>
<feature type="region of interest" description="Disordered" evidence="1">
    <location>
        <begin position="28"/>
        <end position="69"/>
    </location>
</feature>
<evidence type="ECO:0000313" key="3">
    <source>
        <dbReference type="EMBL" id="PLW69916.1"/>
    </source>
</evidence>
<dbReference type="AlphaFoldDB" id="A0A2N5X608"/>
<feature type="compositionally biased region" description="Basic and acidic residues" evidence="1">
    <location>
        <begin position="35"/>
        <end position="54"/>
    </location>
</feature>
<dbReference type="RefSeq" id="WP_101517449.1">
    <property type="nucleotide sequence ID" value="NZ_PKUS01000003.1"/>
</dbReference>
<keyword evidence="2" id="KW-0732">Signal</keyword>
<dbReference type="EMBL" id="PKUS01000003">
    <property type="protein sequence ID" value="PLW69916.1"/>
    <property type="molecule type" value="Genomic_DNA"/>
</dbReference>
<reference evidence="3 4" key="1">
    <citation type="submission" date="2018-01" db="EMBL/GenBank/DDBJ databases">
        <title>The draft genome sequence of Halioglobus lutimaris HF004.</title>
        <authorList>
            <person name="Du Z.-J."/>
            <person name="Shi M.-J."/>
        </authorList>
    </citation>
    <scope>NUCLEOTIDE SEQUENCE [LARGE SCALE GENOMIC DNA]</scope>
    <source>
        <strain evidence="3 4">HF004</strain>
    </source>
</reference>
<evidence type="ECO:0000256" key="1">
    <source>
        <dbReference type="SAM" id="MobiDB-lite"/>
    </source>
</evidence>
<comment type="caution">
    <text evidence="3">The sequence shown here is derived from an EMBL/GenBank/DDBJ whole genome shotgun (WGS) entry which is preliminary data.</text>
</comment>
<gene>
    <name evidence="3" type="ORF">C0039_05155</name>
</gene>
<feature type="signal peptide" evidence="2">
    <location>
        <begin position="1"/>
        <end position="21"/>
    </location>
</feature>
<protein>
    <submittedName>
        <fullName evidence="3">Uncharacterized protein</fullName>
    </submittedName>
</protein>
<organism evidence="3 4">
    <name type="scientific">Pseudohalioglobus lutimaris</name>
    <dbReference type="NCBI Taxonomy" id="1737061"/>
    <lineage>
        <taxon>Bacteria</taxon>
        <taxon>Pseudomonadati</taxon>
        <taxon>Pseudomonadota</taxon>
        <taxon>Gammaproteobacteria</taxon>
        <taxon>Cellvibrionales</taxon>
        <taxon>Halieaceae</taxon>
        <taxon>Pseudohalioglobus</taxon>
    </lineage>
</organism>
<dbReference type="OrthoDB" id="7063756at2"/>
<sequence>MKSSTRIFAALKGCIALLLTAVGVLFSTDDDESDDRPLGEGSDRFGEHNFRTGRMDSGTDPDGWYEEDL</sequence>
<name>A0A2N5X608_9GAMM</name>